<sequence>MFSTRAVNVDPSRAMVVLPPGGPPAVAVTQRQYDNAIAQTISLATRGRTPGENTIHVAFLTSADLPDGEGVAGNLLKEPGLDDHVLAAEMEERFPGVAMSTSAVFVQNKYGPFGYAYGRGVGNDGCIYVWQRLMRGDSLFRPKTGAASIRLRVCEPGASEASLLRLAYGYALNASLGRSGWDPIGEAPDPAPNLGEAGAPIYPAPQPSFEDVMAPRTTVVRPRPRPARVAPLRDTAPVETAVPDRPLEGYPTVPPPPSR</sequence>
<accession>A0ABU3SD60</accession>
<gene>
    <name evidence="2" type="primary">bcsN</name>
    <name evidence="2" type="ORF">RKE40_22700</name>
</gene>
<protein>
    <submittedName>
        <fullName evidence="2">Cellulose biosynthesis protein BcsN</fullName>
    </submittedName>
</protein>
<dbReference type="EMBL" id="JAWDID010000047">
    <property type="protein sequence ID" value="MDU0342718.1"/>
    <property type="molecule type" value="Genomic_DNA"/>
</dbReference>
<keyword evidence="3" id="KW-1185">Reference proteome</keyword>
<dbReference type="RefSeq" id="WP_316020480.1">
    <property type="nucleotide sequence ID" value="NZ_JAWDID010000047.1"/>
</dbReference>
<reference evidence="2 3" key="1">
    <citation type="submission" date="2023-09" db="EMBL/GenBank/DDBJ databases">
        <title>Whole genome shotgun sequencing (WGS) of Bosea sp. ZW T0_25, isolated from stored onions (Allium cepa).</title>
        <authorList>
            <person name="Stoll D.A."/>
            <person name="Huch M."/>
        </authorList>
    </citation>
    <scope>NUCLEOTIDE SEQUENCE [LARGE SCALE GENOMIC DNA]</scope>
    <source>
        <strain evidence="2 3">ZW T0_25</strain>
    </source>
</reference>
<dbReference type="Pfam" id="PF17038">
    <property type="entry name" value="CBP_BcsN"/>
    <property type="match status" value="1"/>
</dbReference>
<evidence type="ECO:0000256" key="1">
    <source>
        <dbReference type="SAM" id="MobiDB-lite"/>
    </source>
</evidence>
<dbReference type="Proteomes" id="UP001254257">
    <property type="component" value="Unassembled WGS sequence"/>
</dbReference>
<organism evidence="2 3">
    <name type="scientific">Bosea rubneri</name>
    <dbReference type="NCBI Taxonomy" id="3075434"/>
    <lineage>
        <taxon>Bacteria</taxon>
        <taxon>Pseudomonadati</taxon>
        <taxon>Pseudomonadota</taxon>
        <taxon>Alphaproteobacteria</taxon>
        <taxon>Hyphomicrobiales</taxon>
        <taxon>Boseaceae</taxon>
        <taxon>Bosea</taxon>
    </lineage>
</organism>
<dbReference type="InterPro" id="IPR031482">
    <property type="entry name" value="CBP_BcsN"/>
</dbReference>
<proteinExistence type="predicted"/>
<evidence type="ECO:0000313" key="2">
    <source>
        <dbReference type="EMBL" id="MDU0342718.1"/>
    </source>
</evidence>
<comment type="caution">
    <text evidence="2">The sequence shown here is derived from an EMBL/GenBank/DDBJ whole genome shotgun (WGS) entry which is preliminary data.</text>
</comment>
<feature type="region of interest" description="Disordered" evidence="1">
    <location>
        <begin position="186"/>
        <end position="259"/>
    </location>
</feature>
<evidence type="ECO:0000313" key="3">
    <source>
        <dbReference type="Proteomes" id="UP001254257"/>
    </source>
</evidence>
<name>A0ABU3SD60_9HYPH</name>